<gene>
    <name evidence="1" type="ORF">A3C20_02035</name>
</gene>
<evidence type="ECO:0000313" key="1">
    <source>
        <dbReference type="EMBL" id="OGG68493.1"/>
    </source>
</evidence>
<protein>
    <submittedName>
        <fullName evidence="1">Uncharacterized protein</fullName>
    </submittedName>
</protein>
<evidence type="ECO:0000313" key="2">
    <source>
        <dbReference type="Proteomes" id="UP000176914"/>
    </source>
</evidence>
<dbReference type="AlphaFoldDB" id="A0A1F6E488"/>
<reference evidence="1 2" key="1">
    <citation type="journal article" date="2016" name="Nat. Commun.">
        <title>Thousands of microbial genomes shed light on interconnected biogeochemical processes in an aquifer system.</title>
        <authorList>
            <person name="Anantharaman K."/>
            <person name="Brown C.T."/>
            <person name="Hug L.A."/>
            <person name="Sharon I."/>
            <person name="Castelle C.J."/>
            <person name="Probst A.J."/>
            <person name="Thomas B.C."/>
            <person name="Singh A."/>
            <person name="Wilkins M.J."/>
            <person name="Karaoz U."/>
            <person name="Brodie E.L."/>
            <person name="Williams K.H."/>
            <person name="Hubbard S.S."/>
            <person name="Banfield J.F."/>
        </authorList>
    </citation>
    <scope>NUCLEOTIDE SEQUENCE [LARGE SCALE GENOMIC DNA]</scope>
</reference>
<organism evidence="1 2">
    <name type="scientific">Candidatus Kaiserbacteria bacterium RIFCSPHIGHO2_02_FULL_55_25</name>
    <dbReference type="NCBI Taxonomy" id="1798498"/>
    <lineage>
        <taxon>Bacteria</taxon>
        <taxon>Candidatus Kaiseribacteriota</taxon>
    </lineage>
</organism>
<proteinExistence type="predicted"/>
<sequence length="103" mass="11648">MSAASADALKEHRNTVSPWNAWGDLEIKLSDKANPKAIPKRAKRVGDLFTFHGSLKSPYSHVDAMLAFTFESLENPFTLDQGHVEYVICDGRLLWVNDDYRPK</sequence>
<name>A0A1F6E488_9BACT</name>
<dbReference type="Proteomes" id="UP000176914">
    <property type="component" value="Unassembled WGS sequence"/>
</dbReference>
<dbReference type="EMBL" id="MFLL01000032">
    <property type="protein sequence ID" value="OGG68493.1"/>
    <property type="molecule type" value="Genomic_DNA"/>
</dbReference>
<accession>A0A1F6E488</accession>
<comment type="caution">
    <text evidence="1">The sequence shown here is derived from an EMBL/GenBank/DDBJ whole genome shotgun (WGS) entry which is preliminary data.</text>
</comment>